<accession>A0A1G6IIL0</accession>
<evidence type="ECO:0000259" key="1">
    <source>
        <dbReference type="Pfam" id="PF04230"/>
    </source>
</evidence>
<proteinExistence type="predicted"/>
<dbReference type="PANTHER" id="PTHR36836">
    <property type="entry name" value="COLANIC ACID BIOSYNTHESIS PROTEIN WCAK"/>
    <property type="match status" value="1"/>
</dbReference>
<gene>
    <name evidence="3" type="ORF">E4650_03245</name>
    <name evidence="2" type="ORF">SAMN04488588_0395</name>
</gene>
<reference evidence="2 4" key="1">
    <citation type="submission" date="2016-10" db="EMBL/GenBank/DDBJ databases">
        <authorList>
            <person name="de Groot N.N."/>
        </authorList>
    </citation>
    <scope>NUCLEOTIDE SEQUENCE [LARGE SCALE GENOMIC DNA]</scope>
    <source>
        <strain evidence="2 4">WG14</strain>
    </source>
</reference>
<dbReference type="InterPro" id="IPR007345">
    <property type="entry name" value="Polysacch_pyruvyl_Trfase"/>
</dbReference>
<protein>
    <submittedName>
        <fullName evidence="2">Polysaccharide pyruvyl transferase CsaB</fullName>
    </submittedName>
</protein>
<evidence type="ECO:0000313" key="2">
    <source>
        <dbReference type="EMBL" id="SDC06432.1"/>
    </source>
</evidence>
<dbReference type="Pfam" id="PF04230">
    <property type="entry name" value="PS_pyruv_trans"/>
    <property type="match status" value="1"/>
</dbReference>
<reference evidence="3 5" key="2">
    <citation type="submission" date="2019-04" db="EMBL/GenBank/DDBJ databases">
        <title>Draft genome sequence data and analysis of a Fermenting Bacterium, Geotoga petraea strain HO-Geo1, isolated from heavy-oil petroleum reservoir in Russia.</title>
        <authorList>
            <person name="Grouzdev D.S."/>
            <person name="Semenova E.M."/>
            <person name="Sokolova D.S."/>
            <person name="Tourova T.P."/>
            <person name="Poltaraus A.B."/>
            <person name="Nazina T.N."/>
        </authorList>
    </citation>
    <scope>NUCLEOTIDE SEQUENCE [LARGE SCALE GENOMIC DNA]</scope>
    <source>
        <strain evidence="3 5">HO-Geo1</strain>
    </source>
</reference>
<dbReference type="STRING" id="28234.SAMN04488588_0395"/>
<dbReference type="AlphaFoldDB" id="A0A1G6IIL0"/>
<organism evidence="2 4">
    <name type="scientific">Geotoga petraea</name>
    <dbReference type="NCBI Taxonomy" id="28234"/>
    <lineage>
        <taxon>Bacteria</taxon>
        <taxon>Thermotogati</taxon>
        <taxon>Thermotogota</taxon>
        <taxon>Thermotogae</taxon>
        <taxon>Petrotogales</taxon>
        <taxon>Petrotogaceae</taxon>
        <taxon>Geotoga</taxon>
    </lineage>
</organism>
<dbReference type="RefSeq" id="WP_091402328.1">
    <property type="nucleotide sequence ID" value="NZ_FMYV01000001.1"/>
</dbReference>
<dbReference type="PANTHER" id="PTHR36836:SF1">
    <property type="entry name" value="COLANIC ACID BIOSYNTHESIS PROTEIN WCAK"/>
    <property type="match status" value="1"/>
</dbReference>
<evidence type="ECO:0000313" key="5">
    <source>
        <dbReference type="Proteomes" id="UP000297288"/>
    </source>
</evidence>
<name>A0A1G6IIL0_9BACT</name>
<dbReference type="Proteomes" id="UP000297288">
    <property type="component" value="Unassembled WGS sequence"/>
</dbReference>
<feature type="domain" description="Polysaccharide pyruvyl transferase" evidence="1">
    <location>
        <begin position="14"/>
        <end position="270"/>
    </location>
</feature>
<evidence type="ECO:0000313" key="4">
    <source>
        <dbReference type="Proteomes" id="UP000199322"/>
    </source>
</evidence>
<keyword evidence="4" id="KW-1185">Reference proteome</keyword>
<evidence type="ECO:0000313" key="3">
    <source>
        <dbReference type="EMBL" id="TGG89216.1"/>
    </source>
</evidence>
<dbReference type="OrthoDB" id="3199616at2"/>
<keyword evidence="2" id="KW-0808">Transferase</keyword>
<dbReference type="EMBL" id="FMYV01000001">
    <property type="protein sequence ID" value="SDC06432.1"/>
    <property type="molecule type" value="Genomic_DNA"/>
</dbReference>
<dbReference type="GO" id="GO:0016740">
    <property type="term" value="F:transferase activity"/>
    <property type="evidence" value="ECO:0007669"/>
    <property type="project" value="UniProtKB-KW"/>
</dbReference>
<dbReference type="EMBL" id="SRME01000001">
    <property type="protein sequence ID" value="TGG89216.1"/>
    <property type="molecule type" value="Genomic_DNA"/>
</dbReference>
<dbReference type="Proteomes" id="UP000199322">
    <property type="component" value="Unassembled WGS sequence"/>
</dbReference>
<sequence>MKKIFLIGYYGYKNYGDDLLFKALIKILEDIGFEGKIVIPADELPEYQVNNNFFIEKISKYDILNINNNIKKSDVVIYGGGNLFQTETSLKSFYYYYYIAKQAIKNNKKVLFLSQGFGPLKHKVVKPKLKKILKYDRLTGVYRDITSHKYSKKFNENSYLGVDIGPYYFKDSNIIKKNKISLCLKNEYYDIENLINFLSIFEDYEVSTLVINSNQDAIMNYYLVEEIRAKTKLNAVFPFKDFDKIIEEIKTSKIVISDRLHSSITAAYFNSIFFTYNNSKNKRVLKTIDKSYNFFYKNLMDLPFLYSDKETKNYDFKGYGEVYKEKLAQTVDITKEVIQNALK</sequence>